<comment type="function">
    <text evidence="4">Involved in cell division and chromosome segregation.</text>
</comment>
<dbReference type="InterPro" id="IPR023054">
    <property type="entry name" value="Sporulation_regulator_WhiA_C"/>
</dbReference>
<accession>A0A1T4K176</accession>
<dbReference type="PANTHER" id="PTHR37307:SF1">
    <property type="entry name" value="CELL DIVISION PROTEIN WHIA-RELATED"/>
    <property type="match status" value="1"/>
</dbReference>
<evidence type="ECO:0000313" key="7">
    <source>
        <dbReference type="EMBL" id="SJZ36171.1"/>
    </source>
</evidence>
<dbReference type="GO" id="GO:0003677">
    <property type="term" value="F:DNA binding"/>
    <property type="evidence" value="ECO:0007669"/>
    <property type="project" value="UniProtKB-UniRule"/>
</dbReference>
<dbReference type="GO" id="GO:0043937">
    <property type="term" value="P:regulation of sporulation"/>
    <property type="evidence" value="ECO:0007669"/>
    <property type="project" value="InterPro"/>
</dbReference>
<evidence type="ECO:0000259" key="6">
    <source>
        <dbReference type="Pfam" id="PF14527"/>
    </source>
</evidence>
<dbReference type="OrthoDB" id="401278at2"/>
<dbReference type="InterPro" id="IPR027434">
    <property type="entry name" value="Homing_endonucl"/>
</dbReference>
<keyword evidence="8" id="KW-1185">Reference proteome</keyword>
<keyword evidence="2 4" id="KW-0238">DNA-binding</keyword>
<dbReference type="InterPro" id="IPR039518">
    <property type="entry name" value="WhiA_LAGLIDADG_dom"/>
</dbReference>
<dbReference type="EMBL" id="FUXA01000003">
    <property type="protein sequence ID" value="SJZ36171.1"/>
    <property type="molecule type" value="Genomic_DNA"/>
</dbReference>
<dbReference type="NCBIfam" id="TIGR00647">
    <property type="entry name" value="DNA_bind_WhiA"/>
    <property type="match status" value="1"/>
</dbReference>
<keyword evidence="3 4" id="KW-0131">Cell cycle</keyword>
<dbReference type="Gene3D" id="3.10.28.10">
    <property type="entry name" value="Homing endonucleases"/>
    <property type="match status" value="1"/>
</dbReference>
<name>A0A1T4K176_9FIRM</name>
<feature type="domain" description="Sporulation regulator WhiA C-terminal" evidence="5">
    <location>
        <begin position="211"/>
        <end position="293"/>
    </location>
</feature>
<dbReference type="AlphaFoldDB" id="A0A1T4K176"/>
<dbReference type="Pfam" id="PF02650">
    <property type="entry name" value="HTH_WhiA"/>
    <property type="match status" value="1"/>
</dbReference>
<evidence type="ECO:0000256" key="1">
    <source>
        <dbReference type="ARBA" id="ARBA00022618"/>
    </source>
</evidence>
<dbReference type="InterPro" id="IPR003802">
    <property type="entry name" value="Sporulation_regulator_WhiA"/>
</dbReference>
<dbReference type="Proteomes" id="UP000189857">
    <property type="component" value="Unassembled WGS sequence"/>
</dbReference>
<feature type="domain" description="WhiA LAGLIDADG-like" evidence="6">
    <location>
        <begin position="117"/>
        <end position="208"/>
    </location>
</feature>
<evidence type="ECO:0000256" key="3">
    <source>
        <dbReference type="ARBA" id="ARBA00023306"/>
    </source>
</evidence>
<reference evidence="7 8" key="1">
    <citation type="submission" date="2017-02" db="EMBL/GenBank/DDBJ databases">
        <authorList>
            <person name="Peterson S.W."/>
        </authorList>
    </citation>
    <scope>NUCLEOTIDE SEQUENCE [LARGE SCALE GENOMIC DNA]</scope>
    <source>
        <strain evidence="7 8">ATCC 17233</strain>
    </source>
</reference>
<evidence type="ECO:0000256" key="4">
    <source>
        <dbReference type="HAMAP-Rule" id="MF_01420"/>
    </source>
</evidence>
<dbReference type="SUPFAM" id="SSF55608">
    <property type="entry name" value="Homing endonucleases"/>
    <property type="match status" value="1"/>
</dbReference>
<dbReference type="PANTHER" id="PTHR37307">
    <property type="entry name" value="CELL DIVISION PROTEIN WHIA-RELATED"/>
    <property type="match status" value="1"/>
</dbReference>
<proteinExistence type="inferred from homology"/>
<keyword evidence="1 4" id="KW-0132">Cell division</keyword>
<evidence type="ECO:0000313" key="8">
    <source>
        <dbReference type="Proteomes" id="UP000189857"/>
    </source>
</evidence>
<dbReference type="HAMAP" id="MF_01420">
    <property type="entry name" value="HTH_type_WhiA"/>
    <property type="match status" value="1"/>
</dbReference>
<gene>
    <name evidence="4" type="primary">whiA</name>
    <name evidence="7" type="ORF">SAMN02745110_00084</name>
</gene>
<dbReference type="Pfam" id="PF14527">
    <property type="entry name" value="LAGLIDADG_WhiA"/>
    <property type="match status" value="1"/>
</dbReference>
<evidence type="ECO:0000259" key="5">
    <source>
        <dbReference type="Pfam" id="PF02650"/>
    </source>
</evidence>
<protein>
    <recommendedName>
        <fullName evidence="4">Probable cell division protein WhiA</fullName>
    </recommendedName>
</protein>
<sequence length="301" mass="34234">MSFSSDLKTELSEIYVHAAHCRIAELSALTSLLGKYSDENIIIKSEKEQCIAKISRLIRKTFDNSEKMMYTSICSGQNVIKIEKSLANEMISTLKLSIKGEEIYSDDQVFEKTCCKRAFIRGAFLAVGSISSPEKKHHFEMDYSDDLRAEQIIKIIKVFDIYPKVVVRRNSYVVYLKDGDEIANILSVIEAPNALMTFENFRIVKDIRNSINREVNCETANISKIAGASVKQIEDIEFIDKLKGRDFLTDSLREVADIRVENPLLSLKELGEMMNPPIGKSGVNHRLRRISILADKLREEL</sequence>
<dbReference type="GO" id="GO:0051301">
    <property type="term" value="P:cell division"/>
    <property type="evidence" value="ECO:0007669"/>
    <property type="project" value="UniProtKB-UniRule"/>
</dbReference>
<organism evidence="7 8">
    <name type="scientific">Eubacterium ruminantium</name>
    <dbReference type="NCBI Taxonomy" id="42322"/>
    <lineage>
        <taxon>Bacteria</taxon>
        <taxon>Bacillati</taxon>
        <taxon>Bacillota</taxon>
        <taxon>Clostridia</taxon>
        <taxon>Eubacteriales</taxon>
        <taxon>Eubacteriaceae</taxon>
        <taxon>Eubacterium</taxon>
    </lineage>
</organism>
<dbReference type="RefSeq" id="WP_078785778.1">
    <property type="nucleotide sequence ID" value="NZ_FMTO01000002.1"/>
</dbReference>
<evidence type="ECO:0000256" key="2">
    <source>
        <dbReference type="ARBA" id="ARBA00023125"/>
    </source>
</evidence>
<comment type="similarity">
    <text evidence="4">Belongs to the WhiA family.</text>
</comment>